<dbReference type="PROSITE" id="PS00107">
    <property type="entry name" value="PROTEIN_KINASE_ATP"/>
    <property type="match status" value="1"/>
</dbReference>
<evidence type="ECO:0000256" key="9">
    <source>
        <dbReference type="SAM" id="Phobius"/>
    </source>
</evidence>
<feature type="compositionally biased region" description="Pro residues" evidence="8">
    <location>
        <begin position="381"/>
        <end position="401"/>
    </location>
</feature>
<feature type="transmembrane region" description="Helical" evidence="9">
    <location>
        <begin position="720"/>
        <end position="742"/>
    </location>
</feature>
<dbReference type="PANTHER" id="PTHR43671">
    <property type="entry name" value="SERINE/THREONINE-PROTEIN KINASE NEK"/>
    <property type="match status" value="1"/>
</dbReference>
<dbReference type="PANTHER" id="PTHR43671:SF13">
    <property type="entry name" value="SERINE_THREONINE-PROTEIN KINASE NEK2"/>
    <property type="match status" value="1"/>
</dbReference>
<dbReference type="Gene3D" id="1.10.510.10">
    <property type="entry name" value="Transferase(Phosphotransferase) domain 1"/>
    <property type="match status" value="1"/>
</dbReference>
<dbReference type="InterPro" id="IPR011009">
    <property type="entry name" value="Kinase-like_dom_sf"/>
</dbReference>
<evidence type="ECO:0000256" key="7">
    <source>
        <dbReference type="PROSITE-ProRule" id="PRU10141"/>
    </source>
</evidence>
<dbReference type="CDD" id="cd14014">
    <property type="entry name" value="STKc_PknB_like"/>
    <property type="match status" value="1"/>
</dbReference>
<proteinExistence type="inferred from homology"/>
<feature type="domain" description="Protein kinase" evidence="10">
    <location>
        <begin position="38"/>
        <end position="286"/>
    </location>
</feature>
<dbReference type="Gene3D" id="3.30.200.20">
    <property type="entry name" value="Phosphorylase Kinase, domain 1"/>
    <property type="match status" value="1"/>
</dbReference>
<evidence type="ECO:0000259" key="10">
    <source>
        <dbReference type="PROSITE" id="PS50011"/>
    </source>
</evidence>
<evidence type="ECO:0000256" key="3">
    <source>
        <dbReference type="ARBA" id="ARBA00022679"/>
    </source>
</evidence>
<dbReference type="InterPro" id="IPR050660">
    <property type="entry name" value="NEK_Ser/Thr_kinase"/>
</dbReference>
<evidence type="ECO:0000313" key="12">
    <source>
        <dbReference type="Proteomes" id="UP001356095"/>
    </source>
</evidence>
<evidence type="ECO:0000256" key="6">
    <source>
        <dbReference type="ARBA" id="ARBA00022840"/>
    </source>
</evidence>
<feature type="region of interest" description="Disordered" evidence="8">
    <location>
        <begin position="287"/>
        <end position="416"/>
    </location>
</feature>
<comment type="similarity">
    <text evidence="1">Belongs to the protein kinase superfamily. NEK Ser/Thr protein kinase family. NIMA subfamily.</text>
</comment>
<keyword evidence="6 7" id="KW-0067">ATP-binding</keyword>
<keyword evidence="3" id="KW-0808">Transferase</keyword>
<keyword evidence="9" id="KW-0812">Transmembrane</keyword>
<gene>
    <name evidence="11" type="ORF">Q8791_08300</name>
</gene>
<dbReference type="EMBL" id="JAUZMY010000006">
    <property type="protein sequence ID" value="MEE2037218.1"/>
    <property type="molecule type" value="Genomic_DNA"/>
</dbReference>
<keyword evidence="4 7" id="KW-0547">Nucleotide-binding</keyword>
<comment type="caution">
    <text evidence="11">The sequence shown here is derived from an EMBL/GenBank/DDBJ whole genome shotgun (WGS) entry which is preliminary data.</text>
</comment>
<dbReference type="PROSITE" id="PS50011">
    <property type="entry name" value="PROTEIN_KINASE_DOM"/>
    <property type="match status" value="1"/>
</dbReference>
<accession>A0ABU7K4Q0</accession>
<evidence type="ECO:0000256" key="8">
    <source>
        <dbReference type="SAM" id="MobiDB-lite"/>
    </source>
</evidence>
<name>A0ABU7K4Q0_9ACTN</name>
<dbReference type="InterPro" id="IPR008271">
    <property type="entry name" value="Ser/Thr_kinase_AS"/>
</dbReference>
<organism evidence="11 12">
    <name type="scientific">Nocardiopsis codii</name>
    <dbReference type="NCBI Taxonomy" id="3065942"/>
    <lineage>
        <taxon>Bacteria</taxon>
        <taxon>Bacillati</taxon>
        <taxon>Actinomycetota</taxon>
        <taxon>Actinomycetes</taxon>
        <taxon>Streptosporangiales</taxon>
        <taxon>Nocardiopsidaceae</taxon>
        <taxon>Nocardiopsis</taxon>
    </lineage>
</organism>
<dbReference type="InterPro" id="IPR000719">
    <property type="entry name" value="Prot_kinase_dom"/>
</dbReference>
<keyword evidence="9" id="KW-0472">Membrane</keyword>
<dbReference type="SMART" id="SM00220">
    <property type="entry name" value="S_TKc"/>
    <property type="match status" value="1"/>
</dbReference>
<dbReference type="SUPFAM" id="SSF56112">
    <property type="entry name" value="Protein kinase-like (PK-like)"/>
    <property type="match status" value="1"/>
</dbReference>
<evidence type="ECO:0000256" key="5">
    <source>
        <dbReference type="ARBA" id="ARBA00022777"/>
    </source>
</evidence>
<protein>
    <recommendedName>
        <fullName evidence="2">non-specific serine/threonine protein kinase</fullName>
        <ecNumber evidence="2">2.7.11.1</ecNumber>
    </recommendedName>
</protein>
<dbReference type="GO" id="GO:0016301">
    <property type="term" value="F:kinase activity"/>
    <property type="evidence" value="ECO:0007669"/>
    <property type="project" value="UniProtKB-KW"/>
</dbReference>
<evidence type="ECO:0000313" key="11">
    <source>
        <dbReference type="EMBL" id="MEE2037218.1"/>
    </source>
</evidence>
<dbReference type="Pfam" id="PF00069">
    <property type="entry name" value="Pkinase"/>
    <property type="match status" value="1"/>
</dbReference>
<dbReference type="InterPro" id="IPR017441">
    <property type="entry name" value="Protein_kinase_ATP_BS"/>
</dbReference>
<keyword evidence="12" id="KW-1185">Reference proteome</keyword>
<evidence type="ECO:0000256" key="2">
    <source>
        <dbReference type="ARBA" id="ARBA00012513"/>
    </source>
</evidence>
<reference evidence="11 12" key="1">
    <citation type="submission" date="2023-08" db="EMBL/GenBank/DDBJ databases">
        <authorList>
            <person name="Girao M."/>
            <person name="Carvalho M.F."/>
        </authorList>
    </citation>
    <scope>NUCLEOTIDE SEQUENCE [LARGE SCALE GENOMIC DNA]</scope>
    <source>
        <strain evidence="11 12">CT-R113</strain>
    </source>
</reference>
<keyword evidence="9" id="KW-1133">Transmembrane helix</keyword>
<dbReference type="EC" id="2.7.11.1" evidence="2"/>
<evidence type="ECO:0000256" key="1">
    <source>
        <dbReference type="ARBA" id="ARBA00010886"/>
    </source>
</evidence>
<evidence type="ECO:0000256" key="4">
    <source>
        <dbReference type="ARBA" id="ARBA00022741"/>
    </source>
</evidence>
<dbReference type="Proteomes" id="UP001356095">
    <property type="component" value="Unassembled WGS sequence"/>
</dbReference>
<keyword evidence="5 11" id="KW-0418">Kinase</keyword>
<feature type="compositionally biased region" description="Low complexity" evidence="8">
    <location>
        <begin position="288"/>
        <end position="301"/>
    </location>
</feature>
<feature type="binding site" evidence="7">
    <location>
        <position position="66"/>
    </location>
    <ligand>
        <name>ATP</name>
        <dbReference type="ChEBI" id="CHEBI:30616"/>
    </ligand>
</feature>
<sequence>MPVTGHPGGTRRRIEGWTVDDLQDQGGGAVAGRTAGNYRLVRSLGRGGFGEVFLGEAPDGSRAAVKLLHASWAGDPEMRRRFTTEVEQARRVSGFCIAAILDADPDAAEPWIATEFIDGPTLQAAVAHDGPRRGVELHRLAISTATALAAIHAAGVVHRDLKPDNIMLAPDGPRVIDFGIARAVETTSVTASGVVGTIGYMAPEQLEGARLTSAVDIFSWGSVMVYAATGREAFPGPTQASRIARILGGEPDVRALDEPLAGIVRSCLDKDPDRRPDATTLLNRLISAPANGGPAPADGQPPAGGTGPSGVAPAGPTRVAPDGSTRVGWDHTRVAGDTPPQVDPTRVAPQAPVDPTRAYTRMAPPASGPHASGHASGAHGTPPPYTPPGTLSPPPYPPPHHQGPATGASGAFAPVPYRDGGVPPYHFHGVRFTDPRDLAEAMQQNWSSAVQVFQDPAQRAALGAWLVDDLGDTVLDRSLFRGHVNNDANLALASFIAQLRPDLPPVFRGRGATVAELGEMFTDPRPLLTGAPLANEMVLMARPSVLRILGSHHGDDSGALTRLADQLDGAERAGNAFHGQLTSELDGWRSARVSVSAALILAFLLHPERLVPPGDGGDRGVGEWVDILWGRVQNASAPADAGYAAVVYGALPTLRALSEQRRHWEGRHSTVSAQHDGLRRKVDLQEKLVLALRICRFALLGLPAGLVAELASVGDAVTGLLVFVGVVGLAGAICLGIAVRVVSGGPARRHQRYQELNGVAVQLPQLTTGVTRINADLRKARAICGV</sequence>
<dbReference type="PROSITE" id="PS00108">
    <property type="entry name" value="PROTEIN_KINASE_ST"/>
    <property type="match status" value="1"/>
</dbReference>